<dbReference type="NCBIfam" id="TIGR01944">
    <property type="entry name" value="rnfB"/>
    <property type="match status" value="1"/>
</dbReference>
<feature type="binding site" evidence="12 13">
    <location>
        <position position="153"/>
    </location>
    <ligand>
        <name>[4Fe-4S] cluster</name>
        <dbReference type="ChEBI" id="CHEBI:49883"/>
        <label>2</label>
    </ligand>
</feature>
<feature type="binding site" evidence="12 13">
    <location>
        <position position="113"/>
    </location>
    <ligand>
        <name>[4Fe-4S] cluster</name>
        <dbReference type="ChEBI" id="CHEBI:49883"/>
        <label>2</label>
    </ligand>
</feature>
<feature type="binding site" evidence="12 13">
    <location>
        <position position="119"/>
    </location>
    <ligand>
        <name>[4Fe-4S] cluster</name>
        <dbReference type="ChEBI" id="CHEBI:49883"/>
        <label>2</label>
    </ligand>
</feature>
<evidence type="ECO:0000256" key="13">
    <source>
        <dbReference type="PIRSR" id="PIRSR005784-1"/>
    </source>
</evidence>
<sequence>MLIIFIFGFLSFLLGIILGFATYKVQSKKDPVIEIINELLPQSQCAQCGYPGCYPYAEAIVQSAEKFDKCIPGGIDLILEISNVLSVDVSEENLIIKNKKKKHTTVLIDEKNCVGCAKCAIFCPVDAIIGAPNFIHTVLQEFCTGCDICIAHCPTNCIKVKKETYK</sequence>
<feature type="domain" description="4Fe-4S ferredoxin-type" evidence="14">
    <location>
        <begin position="134"/>
        <end position="163"/>
    </location>
</feature>
<evidence type="ECO:0000256" key="9">
    <source>
        <dbReference type="ARBA" id="ARBA00023004"/>
    </source>
</evidence>
<dbReference type="SUPFAM" id="SSF54862">
    <property type="entry name" value="4Fe-4S ferredoxins"/>
    <property type="match status" value="1"/>
</dbReference>
<evidence type="ECO:0000256" key="2">
    <source>
        <dbReference type="ARBA" id="ARBA00022475"/>
    </source>
</evidence>
<dbReference type="PANTHER" id="PTHR42859:SF3">
    <property type="entry name" value="ION-TRANSLOCATING OXIDOREDUCTASE COMPLEX SUBUNIT B"/>
    <property type="match status" value="1"/>
</dbReference>
<feature type="binding site" evidence="12 13">
    <location>
        <position position="45"/>
    </location>
    <ligand>
        <name>[4Fe-4S] cluster</name>
        <dbReference type="ChEBI" id="CHEBI:49883"/>
        <label>1</label>
    </ligand>
</feature>
<dbReference type="InterPro" id="IPR007202">
    <property type="entry name" value="4Fe-4S_dom"/>
</dbReference>
<keyword evidence="2 12" id="KW-1003">Cell membrane</keyword>
<dbReference type="EC" id="7.-.-.-" evidence="12"/>
<dbReference type="PROSITE" id="PS00198">
    <property type="entry name" value="4FE4S_FER_1"/>
    <property type="match status" value="1"/>
</dbReference>
<dbReference type="HAMAP" id="MF_00463">
    <property type="entry name" value="RsxB_RnfB"/>
    <property type="match status" value="1"/>
</dbReference>
<dbReference type="PROSITE" id="PS51379">
    <property type="entry name" value="4FE4S_FER_2"/>
    <property type="match status" value="2"/>
</dbReference>
<keyword evidence="3 12" id="KW-0004">4Fe-4S</keyword>
<dbReference type="RefSeq" id="WP_158357326.1">
    <property type="nucleotide sequence ID" value="NZ_CP034876.1"/>
</dbReference>
<feature type="domain" description="4Fe-4S" evidence="15">
    <location>
        <begin position="28"/>
        <end position="87"/>
    </location>
</feature>
<comment type="similarity">
    <text evidence="12">Belongs to the 4Fe4S bacterial-type ferredoxin family. RnfB subfamily.</text>
</comment>
<dbReference type="InterPro" id="IPR050294">
    <property type="entry name" value="RnfB_subfamily"/>
</dbReference>
<dbReference type="OrthoDB" id="9789936at2"/>
<comment type="cofactor">
    <cofactor evidence="12 13">
        <name>[4Fe-4S] cluster</name>
        <dbReference type="ChEBI" id="CHEBI:49883"/>
    </cofactor>
    <text evidence="12 13">Binds 3 [4Fe-4S] clusters.</text>
</comment>
<evidence type="ECO:0000256" key="5">
    <source>
        <dbReference type="ARBA" id="ARBA00022723"/>
    </source>
</evidence>
<protein>
    <recommendedName>
        <fullName evidence="12">Ion-translocating oxidoreductase complex subunit B</fullName>
        <ecNumber evidence="12">7.-.-.-</ecNumber>
    </recommendedName>
    <alternativeName>
        <fullName evidence="12">Rnf electron transport complex subunit B</fullName>
    </alternativeName>
</protein>
<comment type="function">
    <text evidence="12">Part of a membrane-bound complex that couples electron transfer with translocation of ions across the membrane.</text>
</comment>
<gene>
    <name evidence="12" type="primary">rnfB</name>
    <name evidence="16" type="ORF">D9V68_00570</name>
</gene>
<keyword evidence="7 12" id="KW-1278">Translocase</keyword>
<feature type="binding site" evidence="12 13">
    <location>
        <position position="146"/>
    </location>
    <ligand>
        <name>[4Fe-4S] cluster</name>
        <dbReference type="ChEBI" id="CHEBI:49883"/>
        <label>3</label>
    </ligand>
</feature>
<keyword evidence="8 12" id="KW-0249">Electron transport</keyword>
<dbReference type="InterPro" id="IPR017896">
    <property type="entry name" value="4Fe4S_Fe-S-bd"/>
</dbReference>
<dbReference type="Gene3D" id="3.30.70.20">
    <property type="match status" value="1"/>
</dbReference>
<organism evidence="16 17">
    <name type="scientific">Buchnera aphidicola</name>
    <name type="common">Hyperomyzus lactucae</name>
    <dbReference type="NCBI Taxonomy" id="1241860"/>
    <lineage>
        <taxon>Bacteria</taxon>
        <taxon>Pseudomonadati</taxon>
        <taxon>Pseudomonadota</taxon>
        <taxon>Gammaproteobacteria</taxon>
        <taxon>Enterobacterales</taxon>
        <taxon>Erwiniaceae</taxon>
        <taxon>Buchnera</taxon>
    </lineage>
</organism>
<dbReference type="GO" id="GO:0005886">
    <property type="term" value="C:plasma membrane"/>
    <property type="evidence" value="ECO:0007669"/>
    <property type="project" value="UniProtKB-SubCell"/>
</dbReference>
<keyword evidence="11 12" id="KW-0472">Membrane</keyword>
<comment type="subunit">
    <text evidence="12">The complex is composed of six subunits: RnfA, RnfB, RnfC, RnfD, RnfE and RnfG.</text>
</comment>
<feature type="binding site" evidence="12 13">
    <location>
        <position position="48"/>
    </location>
    <ligand>
        <name>[4Fe-4S] cluster</name>
        <dbReference type="ChEBI" id="CHEBI:49883"/>
        <label>1</label>
    </ligand>
</feature>
<keyword evidence="9 12" id="KW-0408">Iron</keyword>
<feature type="binding site" evidence="12 13">
    <location>
        <position position="116"/>
    </location>
    <ligand>
        <name>[4Fe-4S] cluster</name>
        <dbReference type="ChEBI" id="CHEBI:49883"/>
        <label>2</label>
    </ligand>
</feature>
<evidence type="ECO:0000256" key="1">
    <source>
        <dbReference type="ARBA" id="ARBA00022448"/>
    </source>
</evidence>
<dbReference type="GO" id="GO:0022900">
    <property type="term" value="P:electron transport chain"/>
    <property type="evidence" value="ECO:0007669"/>
    <property type="project" value="UniProtKB-UniRule"/>
</dbReference>
<evidence type="ECO:0000256" key="10">
    <source>
        <dbReference type="ARBA" id="ARBA00023014"/>
    </source>
</evidence>
<dbReference type="InterPro" id="IPR010207">
    <property type="entry name" value="Elect_transpt_cplx_RnfB/RsxB"/>
</dbReference>
<dbReference type="PROSITE" id="PS51656">
    <property type="entry name" value="4FE4S"/>
    <property type="match status" value="1"/>
</dbReference>
<dbReference type="Proteomes" id="UP000298738">
    <property type="component" value="Chromosome"/>
</dbReference>
<keyword evidence="4 12" id="KW-0997">Cell inner membrane</keyword>
<dbReference type="GO" id="GO:0046872">
    <property type="term" value="F:metal ion binding"/>
    <property type="evidence" value="ECO:0007669"/>
    <property type="project" value="UniProtKB-KW"/>
</dbReference>
<proteinExistence type="inferred from homology"/>
<dbReference type="Pfam" id="PF04060">
    <property type="entry name" value="FeS"/>
    <property type="match status" value="1"/>
</dbReference>
<comment type="caution">
    <text evidence="12">Lacks conserved residue(s) required for the propagation of feature annotation.</text>
</comment>
<accession>A0A4D6Y2T1</accession>
<evidence type="ECO:0000259" key="15">
    <source>
        <dbReference type="PROSITE" id="PS51656"/>
    </source>
</evidence>
<comment type="subcellular location">
    <subcellularLocation>
        <location evidence="12">Cell inner membrane</location>
    </subcellularLocation>
</comment>
<evidence type="ECO:0000313" key="17">
    <source>
        <dbReference type="Proteomes" id="UP000298738"/>
    </source>
</evidence>
<dbReference type="GO" id="GO:0009055">
    <property type="term" value="F:electron transfer activity"/>
    <property type="evidence" value="ECO:0007669"/>
    <property type="project" value="InterPro"/>
</dbReference>
<evidence type="ECO:0000256" key="12">
    <source>
        <dbReference type="HAMAP-Rule" id="MF_00463"/>
    </source>
</evidence>
<dbReference type="GO" id="GO:0051539">
    <property type="term" value="F:4 iron, 4 sulfur cluster binding"/>
    <property type="evidence" value="ECO:0007669"/>
    <property type="project" value="UniProtKB-UniRule"/>
</dbReference>
<keyword evidence="10 12" id="KW-0411">Iron-sulfur</keyword>
<evidence type="ECO:0000313" key="16">
    <source>
        <dbReference type="EMBL" id="QCI20854.1"/>
    </source>
</evidence>
<feature type="binding site" evidence="12 13">
    <location>
        <position position="149"/>
    </location>
    <ligand>
        <name>[4Fe-4S] cluster</name>
        <dbReference type="ChEBI" id="CHEBI:49883"/>
        <label>3</label>
    </ligand>
</feature>
<evidence type="ECO:0000259" key="14">
    <source>
        <dbReference type="PROSITE" id="PS51379"/>
    </source>
</evidence>
<feature type="domain" description="4Fe-4S ferredoxin-type" evidence="14">
    <location>
        <begin position="104"/>
        <end position="133"/>
    </location>
</feature>
<feature type="region of interest" description="Hydrophobic" evidence="12">
    <location>
        <begin position="1"/>
        <end position="22"/>
    </location>
</feature>
<feature type="binding site" evidence="12 13">
    <location>
        <position position="53"/>
    </location>
    <ligand>
        <name>[4Fe-4S] cluster</name>
        <dbReference type="ChEBI" id="CHEBI:49883"/>
        <label>1</label>
    </ligand>
</feature>
<reference evidence="16 17" key="2">
    <citation type="submission" date="2019-05" db="EMBL/GenBank/DDBJ databases">
        <title>Genome evolution of the obligate endosymbiont Buchnera aphidicola.</title>
        <authorList>
            <person name="Moran N.A."/>
        </authorList>
    </citation>
    <scope>NUCLEOTIDE SEQUENCE [LARGE SCALE GENOMIC DNA]</scope>
    <source>
        <strain evidence="16 17">Hla</strain>
    </source>
</reference>
<feature type="binding site" evidence="12 13">
    <location>
        <position position="123"/>
    </location>
    <ligand>
        <name>[4Fe-4S] cluster</name>
        <dbReference type="ChEBI" id="CHEBI:49883"/>
        <label>3</label>
    </ligand>
</feature>
<keyword evidence="1 12" id="KW-0813">Transport</keyword>
<dbReference type="PANTHER" id="PTHR42859">
    <property type="entry name" value="OXIDOREDUCTASE"/>
    <property type="match status" value="1"/>
</dbReference>
<dbReference type="InterPro" id="IPR017900">
    <property type="entry name" value="4Fe4S_Fe_S_CS"/>
</dbReference>
<dbReference type="AlphaFoldDB" id="A0A4D6Y2T1"/>
<feature type="binding site" evidence="12 13">
    <location>
        <position position="70"/>
    </location>
    <ligand>
        <name>[4Fe-4S] cluster</name>
        <dbReference type="ChEBI" id="CHEBI:49883"/>
        <label>1</label>
    </ligand>
</feature>
<name>A0A4D6Y2T1_9GAMM</name>
<dbReference type="EMBL" id="CP034876">
    <property type="protein sequence ID" value="QCI20854.1"/>
    <property type="molecule type" value="Genomic_DNA"/>
</dbReference>
<dbReference type="InterPro" id="IPR016463">
    <property type="entry name" value="RnfB/RsxB_Proteobac"/>
</dbReference>
<keyword evidence="5 12" id="KW-0479">Metal-binding</keyword>
<evidence type="ECO:0000256" key="3">
    <source>
        <dbReference type="ARBA" id="ARBA00022485"/>
    </source>
</evidence>
<dbReference type="Pfam" id="PF14697">
    <property type="entry name" value="Fer4_21"/>
    <property type="match status" value="1"/>
</dbReference>
<reference evidence="16 17" key="1">
    <citation type="submission" date="2018-12" db="EMBL/GenBank/DDBJ databases">
        <authorList>
            <person name="Chong R.A."/>
        </authorList>
    </citation>
    <scope>NUCLEOTIDE SEQUENCE [LARGE SCALE GENOMIC DNA]</scope>
    <source>
        <strain evidence="16 17">Hla</strain>
    </source>
</reference>
<evidence type="ECO:0000256" key="4">
    <source>
        <dbReference type="ARBA" id="ARBA00022519"/>
    </source>
</evidence>
<evidence type="ECO:0000256" key="8">
    <source>
        <dbReference type="ARBA" id="ARBA00022982"/>
    </source>
</evidence>
<evidence type="ECO:0000256" key="11">
    <source>
        <dbReference type="ARBA" id="ARBA00023136"/>
    </source>
</evidence>
<dbReference type="Gene3D" id="1.10.15.40">
    <property type="entry name" value="Electron transport complex subunit B, putative Fe-S cluster"/>
    <property type="match status" value="1"/>
</dbReference>
<dbReference type="PIRSF" id="PIRSF005784">
    <property type="entry name" value="Elect_transpt_RnfB"/>
    <property type="match status" value="1"/>
</dbReference>
<evidence type="ECO:0000256" key="7">
    <source>
        <dbReference type="ARBA" id="ARBA00022967"/>
    </source>
</evidence>
<feature type="binding site" evidence="12 13">
    <location>
        <position position="143"/>
    </location>
    <ligand>
        <name>[4Fe-4S] cluster</name>
        <dbReference type="ChEBI" id="CHEBI:49883"/>
        <label>3</label>
    </ligand>
</feature>
<evidence type="ECO:0000256" key="6">
    <source>
        <dbReference type="ARBA" id="ARBA00022737"/>
    </source>
</evidence>
<keyword evidence="6 12" id="KW-0677">Repeat</keyword>